<evidence type="ECO:0000256" key="6">
    <source>
        <dbReference type="ARBA" id="ARBA00022692"/>
    </source>
</evidence>
<dbReference type="InterPro" id="IPR004358">
    <property type="entry name" value="Sig_transdc_His_kin-like_C"/>
</dbReference>
<keyword evidence="11" id="KW-0175">Coiled coil</keyword>
<evidence type="ECO:0000256" key="2">
    <source>
        <dbReference type="ARBA" id="ARBA00004141"/>
    </source>
</evidence>
<dbReference type="InterPro" id="IPR003594">
    <property type="entry name" value="HATPase_dom"/>
</dbReference>
<keyword evidence="5" id="KW-0808">Transferase</keyword>
<dbReference type="SUPFAM" id="SSF158472">
    <property type="entry name" value="HAMP domain-like"/>
    <property type="match status" value="1"/>
</dbReference>
<evidence type="ECO:0000259" key="14">
    <source>
        <dbReference type="PROSITE" id="PS50885"/>
    </source>
</evidence>
<dbReference type="Gene3D" id="1.10.287.130">
    <property type="match status" value="1"/>
</dbReference>
<feature type="domain" description="Histidine kinase" evidence="13">
    <location>
        <begin position="246"/>
        <end position="462"/>
    </location>
</feature>
<dbReference type="KEGG" id="est:DN752_13140"/>
<dbReference type="Pfam" id="PF00672">
    <property type="entry name" value="HAMP"/>
    <property type="match status" value="1"/>
</dbReference>
<dbReference type="SMART" id="SM00388">
    <property type="entry name" value="HisKA"/>
    <property type="match status" value="1"/>
</dbReference>
<dbReference type="SUPFAM" id="SSF55874">
    <property type="entry name" value="ATPase domain of HSP90 chaperone/DNA topoisomerase II/histidine kinase"/>
    <property type="match status" value="1"/>
</dbReference>
<dbReference type="SUPFAM" id="SSF47384">
    <property type="entry name" value="Homodimeric domain of signal transducing histidine kinase"/>
    <property type="match status" value="1"/>
</dbReference>
<keyword evidence="7 15" id="KW-0418">Kinase</keyword>
<dbReference type="PANTHER" id="PTHR45436:SF15">
    <property type="entry name" value="SENSOR HISTIDINE KINASE CUSS"/>
    <property type="match status" value="1"/>
</dbReference>
<dbReference type="OrthoDB" id="594725at2"/>
<sequence length="463" mass="52599">MMKLDFKNRIALYYLMATSVISILAFVFIYFMVKDTMYDSLDHSLSYEARKHLSEIAVVADTIYFTHKKEWEETEHREVQINPVFLQLMDTEGQIMDKSPNLKEDHLVMNHAFSGDTHYNTQLKDRPIRQTQIDIKQEGTVKGYIVAAIPIESSLMVLSNLSRTLLGLFPLTMVMLFLISRYLAGKSIRPISAIIHTTGRITKNNLGERVPLPTQKDELYDLSTSINGLLNRIEEALEREKQFTSDASHELRTPLSTLRGTLEILVRKERNISEYEENIRKSLVEVDRMSEIVEQLLFLARNGQASDPSLQQTVALAVLVDEVLSRQHKAIKAKQLRISMESNSWGNFEVPYYYGSVILENILGNAIKYSHMDGRVVIELNGDPAGCYCLVTDQGVGIKAEDLDHIYYPFFRSDYLKHKQIKGLGLGLSIARKAALAIGAKITIDSELGNWTAVRVSFDQKVS</sequence>
<dbReference type="PRINTS" id="PR00344">
    <property type="entry name" value="BCTRLSENSOR"/>
</dbReference>
<reference evidence="15 16" key="1">
    <citation type="submission" date="2018-06" db="EMBL/GenBank/DDBJ databases">
        <title>Echinicola strongylocentroti sp. nov., isolated from a sea urchin Strongylocentrotus intermedius.</title>
        <authorList>
            <person name="Bae S.S."/>
        </authorList>
    </citation>
    <scope>NUCLEOTIDE SEQUENCE [LARGE SCALE GENOMIC DNA]</scope>
    <source>
        <strain evidence="15 16">MEBiC08714</strain>
    </source>
</reference>
<dbReference type="FunFam" id="1.10.287.130:FF:000001">
    <property type="entry name" value="Two-component sensor histidine kinase"/>
    <property type="match status" value="1"/>
</dbReference>
<evidence type="ECO:0000313" key="15">
    <source>
        <dbReference type="EMBL" id="AWW30991.1"/>
    </source>
</evidence>
<evidence type="ECO:0000313" key="16">
    <source>
        <dbReference type="Proteomes" id="UP000248688"/>
    </source>
</evidence>
<dbReference type="Pfam" id="PF00512">
    <property type="entry name" value="HisKA"/>
    <property type="match status" value="1"/>
</dbReference>
<accession>A0A2Z4IIN5</accession>
<dbReference type="InterPro" id="IPR036097">
    <property type="entry name" value="HisK_dim/P_sf"/>
</dbReference>
<keyword evidence="16" id="KW-1185">Reference proteome</keyword>
<evidence type="ECO:0000256" key="9">
    <source>
        <dbReference type="ARBA" id="ARBA00023012"/>
    </source>
</evidence>
<comment type="subcellular location">
    <subcellularLocation>
        <location evidence="2">Membrane</location>
        <topology evidence="2">Multi-pass membrane protein</topology>
    </subcellularLocation>
</comment>
<dbReference type="EMBL" id="CP030041">
    <property type="protein sequence ID" value="AWW30991.1"/>
    <property type="molecule type" value="Genomic_DNA"/>
</dbReference>
<evidence type="ECO:0000256" key="5">
    <source>
        <dbReference type="ARBA" id="ARBA00022679"/>
    </source>
</evidence>
<dbReference type="Proteomes" id="UP000248688">
    <property type="component" value="Chromosome"/>
</dbReference>
<dbReference type="SMART" id="SM00304">
    <property type="entry name" value="HAMP"/>
    <property type="match status" value="1"/>
</dbReference>
<evidence type="ECO:0000256" key="7">
    <source>
        <dbReference type="ARBA" id="ARBA00022777"/>
    </source>
</evidence>
<feature type="domain" description="HAMP" evidence="14">
    <location>
        <begin position="185"/>
        <end position="238"/>
    </location>
</feature>
<dbReference type="PANTHER" id="PTHR45436">
    <property type="entry name" value="SENSOR HISTIDINE KINASE YKOH"/>
    <property type="match status" value="1"/>
</dbReference>
<dbReference type="PROSITE" id="PS50885">
    <property type="entry name" value="HAMP"/>
    <property type="match status" value="1"/>
</dbReference>
<dbReference type="SMART" id="SM00387">
    <property type="entry name" value="HATPase_c"/>
    <property type="match status" value="1"/>
</dbReference>
<evidence type="ECO:0000256" key="8">
    <source>
        <dbReference type="ARBA" id="ARBA00022989"/>
    </source>
</evidence>
<gene>
    <name evidence="15" type="ORF">DN752_13140</name>
</gene>
<dbReference type="EC" id="2.7.13.3" evidence="3"/>
<dbReference type="GO" id="GO:0005886">
    <property type="term" value="C:plasma membrane"/>
    <property type="evidence" value="ECO:0007669"/>
    <property type="project" value="TreeGrafter"/>
</dbReference>
<dbReference type="AlphaFoldDB" id="A0A2Z4IIN5"/>
<dbReference type="Gene3D" id="3.30.565.10">
    <property type="entry name" value="Histidine kinase-like ATPase, C-terminal domain"/>
    <property type="match status" value="1"/>
</dbReference>
<dbReference type="Pfam" id="PF02518">
    <property type="entry name" value="HATPase_c"/>
    <property type="match status" value="1"/>
</dbReference>
<dbReference type="Gene3D" id="6.10.340.10">
    <property type="match status" value="1"/>
</dbReference>
<name>A0A2Z4IIN5_9BACT</name>
<keyword evidence="10 12" id="KW-0472">Membrane</keyword>
<evidence type="ECO:0000256" key="3">
    <source>
        <dbReference type="ARBA" id="ARBA00012438"/>
    </source>
</evidence>
<evidence type="ECO:0000256" key="11">
    <source>
        <dbReference type="SAM" id="Coils"/>
    </source>
</evidence>
<comment type="catalytic activity">
    <reaction evidence="1">
        <text>ATP + protein L-histidine = ADP + protein N-phospho-L-histidine.</text>
        <dbReference type="EC" id="2.7.13.3"/>
    </reaction>
</comment>
<dbReference type="InterPro" id="IPR050428">
    <property type="entry name" value="TCS_sensor_his_kinase"/>
</dbReference>
<dbReference type="InterPro" id="IPR036890">
    <property type="entry name" value="HATPase_C_sf"/>
</dbReference>
<evidence type="ECO:0000256" key="1">
    <source>
        <dbReference type="ARBA" id="ARBA00000085"/>
    </source>
</evidence>
<dbReference type="CDD" id="cd00082">
    <property type="entry name" value="HisKA"/>
    <property type="match status" value="1"/>
</dbReference>
<feature type="transmembrane region" description="Helical" evidence="12">
    <location>
        <begin position="12"/>
        <end position="33"/>
    </location>
</feature>
<keyword evidence="6 12" id="KW-0812">Transmembrane</keyword>
<organism evidence="15 16">
    <name type="scientific">Echinicola strongylocentroti</name>
    <dbReference type="NCBI Taxonomy" id="1795355"/>
    <lineage>
        <taxon>Bacteria</taxon>
        <taxon>Pseudomonadati</taxon>
        <taxon>Bacteroidota</taxon>
        <taxon>Cytophagia</taxon>
        <taxon>Cytophagales</taxon>
        <taxon>Cyclobacteriaceae</taxon>
        <taxon>Echinicola</taxon>
    </lineage>
</organism>
<protein>
    <recommendedName>
        <fullName evidence="3">histidine kinase</fullName>
        <ecNumber evidence="3">2.7.13.3</ecNumber>
    </recommendedName>
</protein>
<keyword evidence="8 12" id="KW-1133">Transmembrane helix</keyword>
<dbReference type="InterPro" id="IPR003661">
    <property type="entry name" value="HisK_dim/P_dom"/>
</dbReference>
<feature type="coiled-coil region" evidence="11">
    <location>
        <begin position="258"/>
        <end position="285"/>
    </location>
</feature>
<keyword evidence="4" id="KW-0597">Phosphoprotein</keyword>
<keyword evidence="9" id="KW-0902">Two-component regulatory system</keyword>
<evidence type="ECO:0000256" key="12">
    <source>
        <dbReference type="SAM" id="Phobius"/>
    </source>
</evidence>
<dbReference type="CDD" id="cd06225">
    <property type="entry name" value="HAMP"/>
    <property type="match status" value="1"/>
</dbReference>
<feature type="transmembrane region" description="Helical" evidence="12">
    <location>
        <begin position="165"/>
        <end position="184"/>
    </location>
</feature>
<dbReference type="InterPro" id="IPR003660">
    <property type="entry name" value="HAMP_dom"/>
</dbReference>
<evidence type="ECO:0000259" key="13">
    <source>
        <dbReference type="PROSITE" id="PS50109"/>
    </source>
</evidence>
<dbReference type="InterPro" id="IPR005467">
    <property type="entry name" value="His_kinase_dom"/>
</dbReference>
<dbReference type="GO" id="GO:0000155">
    <property type="term" value="F:phosphorelay sensor kinase activity"/>
    <property type="evidence" value="ECO:0007669"/>
    <property type="project" value="InterPro"/>
</dbReference>
<evidence type="ECO:0000256" key="10">
    <source>
        <dbReference type="ARBA" id="ARBA00023136"/>
    </source>
</evidence>
<proteinExistence type="predicted"/>
<dbReference type="PROSITE" id="PS50109">
    <property type="entry name" value="HIS_KIN"/>
    <property type="match status" value="1"/>
</dbReference>
<evidence type="ECO:0000256" key="4">
    <source>
        <dbReference type="ARBA" id="ARBA00022553"/>
    </source>
</evidence>